<organism evidence="1 2">
    <name type="scientific">Halosquirtibacter laminarini</name>
    <dbReference type="NCBI Taxonomy" id="3374600"/>
    <lineage>
        <taxon>Bacteria</taxon>
        <taxon>Pseudomonadati</taxon>
        <taxon>Bacteroidota</taxon>
        <taxon>Bacteroidia</taxon>
        <taxon>Marinilabiliales</taxon>
        <taxon>Prolixibacteraceae</taxon>
        <taxon>Halosquirtibacter</taxon>
    </lineage>
</organism>
<evidence type="ECO:0000313" key="2">
    <source>
        <dbReference type="Proteomes" id="UP000826212"/>
    </source>
</evidence>
<gene>
    <name evidence="1" type="ORF">K4L44_00515</name>
</gene>
<accession>A0AC61NNK7</accession>
<keyword evidence="1" id="KW-0378">Hydrolase</keyword>
<dbReference type="Proteomes" id="UP000826212">
    <property type="component" value="Chromosome"/>
</dbReference>
<keyword evidence="2" id="KW-1185">Reference proteome</keyword>
<evidence type="ECO:0000313" key="1">
    <source>
        <dbReference type="EMBL" id="QZE14405.1"/>
    </source>
</evidence>
<name>A0AC61NNK7_9BACT</name>
<dbReference type="EMBL" id="CP081303">
    <property type="protein sequence ID" value="QZE14405.1"/>
    <property type="molecule type" value="Genomic_DNA"/>
</dbReference>
<protein>
    <submittedName>
        <fullName evidence="1">Serine hydrolase</fullName>
    </submittedName>
</protein>
<sequence>MKQLKEQTEKVIMLNMTTDSLYIQGLRIIEKEEVGGVLLKEKSATILKQQIQKIKKRIASPLIIAIKADATTPIVNLDPTLLKRVDNDSLAYYYGSLYGNYLRAIGASMYITPSLVLGSKMSYTIEQNLTAYKSKQIQRDKLFWQGLHHSKIIGIHDLSENYSLSKKNLSTEIKNYREDHHPDSDHLWKGTAYNYNHSGATSKTIQQILKDPVHFSTYCFIDINNLSEIHSNSKIRNISQNSILNGNQMIVLKPQQWKIVDKIAQRLAKHSESSFKLKSTSKNIFELYKWSKTKNTISLSRLNSIKKVYSQNLYEESIVLIKDSNRLVPTNNLGQKHFTCITFEKDSIPHFTQRLKSYTHIEDFHISSNVNYKEVNTFLSQLPKKTQIILGLKGFDHHSVENLKIITRVLDEKNIILVWFGDAKALTNATLLDDDISVVLASGKNTLAQDIVAQSVMGANKINGILSNTLSPIYTQGYGLTRKNSGRLGFSTPEYENINSTQLTAKIDSLAKLGILEKAYPGCQILIAKDNHVIFHQTYGYHTYKKNIEVKKDDIYDWASITKVTGPTIPIMQLYEKHKISLDEPYSTYWQLWKNSNKKDIPLRDILAHQGQLKPYLPLWNSTMDRQGKFKRDVVHRHKSKNYNLKIAPNLYIKNSFKDTVYSEITQSELLDKKKYTYSGLAFFTFPRMIELITKTNYEKYLRDSIYRPLGATTVTYNPYKYFAHNRYVPTENDRFFRKRLIVGYVHDEGAALMGGVSGNAGLFGDIIDCAKIFQMFLNNGKYGDKQFVQPSTIKEFTKQQFPENENRRGLAFDKPLINNSDKSMEECYPAYGCSSDSFGHGGFTGTFAWADPKGKVLFIFFSNRVYPTRKDRILYELNLRPQMQQVIYNLIDSIDYKRELG</sequence>
<proteinExistence type="predicted"/>
<reference evidence="1" key="1">
    <citation type="submission" date="2021-08" db="EMBL/GenBank/DDBJ databases">
        <title>Novel anaerobic bacterium isolated from sea squirt in East Sea, Republic of Korea.</title>
        <authorList>
            <person name="Nguyen T.H."/>
            <person name="Li Z."/>
            <person name="Lee Y.-J."/>
            <person name="Ko J."/>
            <person name="Kim S.-G."/>
        </authorList>
    </citation>
    <scope>NUCLEOTIDE SEQUENCE</scope>
    <source>
        <strain evidence="1">KCTC 25031</strain>
    </source>
</reference>